<feature type="domain" description="PIN" evidence="1">
    <location>
        <begin position="5"/>
        <end position="90"/>
    </location>
</feature>
<reference evidence="2 3" key="1">
    <citation type="submission" date="2019-11" db="EMBL/GenBank/DDBJ databases">
        <title>Whole-genome sequence of the anaerobic purple sulfur bacterium Allochromatium palmeri DSM 15591.</title>
        <authorList>
            <person name="Kyndt J.A."/>
            <person name="Meyer T.E."/>
        </authorList>
    </citation>
    <scope>NUCLEOTIDE SEQUENCE [LARGE SCALE GENOMIC DNA]</scope>
    <source>
        <strain evidence="2 3">DSM 15591</strain>
    </source>
</reference>
<dbReference type="EMBL" id="WNKT01000021">
    <property type="protein sequence ID" value="MTW21634.1"/>
    <property type="molecule type" value="Genomic_DNA"/>
</dbReference>
<comment type="caution">
    <text evidence="2">The sequence shown here is derived from an EMBL/GenBank/DDBJ whole genome shotgun (WGS) entry which is preliminary data.</text>
</comment>
<dbReference type="Proteomes" id="UP000434044">
    <property type="component" value="Unassembled WGS sequence"/>
</dbReference>
<dbReference type="AlphaFoldDB" id="A0A6N8EH28"/>
<dbReference type="InterPro" id="IPR002716">
    <property type="entry name" value="PIN_dom"/>
</dbReference>
<gene>
    <name evidence="2" type="ORF">GJ668_11100</name>
</gene>
<sequence length="91" mass="10330">MPAKIFVDTNIWLYALIPQKDSPKHVLAAQFVLTLKRPLINSQVVREAGSNLLKKAGIAEARLRAIIQDWYRDCEIHPSNAEQHVLASELR</sequence>
<keyword evidence="3" id="KW-1185">Reference proteome</keyword>
<dbReference type="Gene3D" id="3.40.50.1010">
    <property type="entry name" value="5'-nuclease"/>
    <property type="match status" value="1"/>
</dbReference>
<proteinExistence type="predicted"/>
<dbReference type="RefSeq" id="WP_155450213.1">
    <property type="nucleotide sequence ID" value="NZ_WNKT01000021.1"/>
</dbReference>
<protein>
    <submittedName>
        <fullName evidence="2">PIN domain-containing protein</fullName>
    </submittedName>
</protein>
<dbReference type="InterPro" id="IPR029060">
    <property type="entry name" value="PIN-like_dom_sf"/>
</dbReference>
<evidence type="ECO:0000313" key="2">
    <source>
        <dbReference type="EMBL" id="MTW21634.1"/>
    </source>
</evidence>
<dbReference type="Pfam" id="PF01850">
    <property type="entry name" value="PIN"/>
    <property type="match status" value="1"/>
</dbReference>
<name>A0A6N8EH28_9GAMM</name>
<evidence type="ECO:0000313" key="3">
    <source>
        <dbReference type="Proteomes" id="UP000434044"/>
    </source>
</evidence>
<dbReference type="SUPFAM" id="SSF88723">
    <property type="entry name" value="PIN domain-like"/>
    <property type="match status" value="1"/>
</dbReference>
<evidence type="ECO:0000259" key="1">
    <source>
        <dbReference type="Pfam" id="PF01850"/>
    </source>
</evidence>
<accession>A0A6N8EH28</accession>
<dbReference type="OrthoDB" id="9792015at2"/>
<organism evidence="2 3">
    <name type="scientific">Allochromatium palmeri</name>
    <dbReference type="NCBI Taxonomy" id="231048"/>
    <lineage>
        <taxon>Bacteria</taxon>
        <taxon>Pseudomonadati</taxon>
        <taxon>Pseudomonadota</taxon>
        <taxon>Gammaproteobacteria</taxon>
        <taxon>Chromatiales</taxon>
        <taxon>Chromatiaceae</taxon>
        <taxon>Allochromatium</taxon>
    </lineage>
</organism>